<accession>A0ABU8XEU6</accession>
<gene>
    <name evidence="1" type="ORF">WKW79_26090</name>
</gene>
<evidence type="ECO:0000313" key="2">
    <source>
        <dbReference type="Proteomes" id="UP001367030"/>
    </source>
</evidence>
<proteinExistence type="predicted"/>
<protein>
    <submittedName>
        <fullName evidence="1">Uncharacterized protein</fullName>
    </submittedName>
</protein>
<evidence type="ECO:0000313" key="1">
    <source>
        <dbReference type="EMBL" id="MEJ8858066.1"/>
    </source>
</evidence>
<organism evidence="1 2">
    <name type="scientific">Variovorax robiniae</name>
    <dbReference type="NCBI Taxonomy" id="1836199"/>
    <lineage>
        <taxon>Bacteria</taxon>
        <taxon>Pseudomonadati</taxon>
        <taxon>Pseudomonadota</taxon>
        <taxon>Betaproteobacteria</taxon>
        <taxon>Burkholderiales</taxon>
        <taxon>Comamonadaceae</taxon>
        <taxon>Variovorax</taxon>
    </lineage>
</organism>
<sequence length="107" mass="11773">MRPKVEIEKIRESYFNYSVSTGSGNAIYAREGLYSIAECIHDAATALGHNFPITTLGYEGFVLGEFSVAMMEHSAKMLERWLEALLNGLATSGPDGNDCPWQPSKRG</sequence>
<reference evidence="1 2" key="1">
    <citation type="submission" date="2024-03" db="EMBL/GenBank/DDBJ databases">
        <title>Novel species of the genus Variovorax.</title>
        <authorList>
            <person name="Liu Q."/>
            <person name="Xin Y.-H."/>
        </authorList>
    </citation>
    <scope>NUCLEOTIDE SEQUENCE [LARGE SCALE GENOMIC DNA]</scope>
    <source>
        <strain evidence="1 2">KACC 18901</strain>
    </source>
</reference>
<keyword evidence="2" id="KW-1185">Reference proteome</keyword>
<dbReference type="RefSeq" id="WP_340338132.1">
    <property type="nucleotide sequence ID" value="NZ_JBBKZS010000014.1"/>
</dbReference>
<dbReference type="EMBL" id="JBBKZS010000014">
    <property type="protein sequence ID" value="MEJ8858066.1"/>
    <property type="molecule type" value="Genomic_DNA"/>
</dbReference>
<comment type="caution">
    <text evidence="1">The sequence shown here is derived from an EMBL/GenBank/DDBJ whole genome shotgun (WGS) entry which is preliminary data.</text>
</comment>
<name>A0ABU8XEU6_9BURK</name>
<dbReference type="Proteomes" id="UP001367030">
    <property type="component" value="Unassembled WGS sequence"/>
</dbReference>